<organism evidence="2 3">
    <name type="scientific">Eumeta variegata</name>
    <name type="common">Bagworm moth</name>
    <name type="synonym">Eumeta japonica</name>
    <dbReference type="NCBI Taxonomy" id="151549"/>
    <lineage>
        <taxon>Eukaryota</taxon>
        <taxon>Metazoa</taxon>
        <taxon>Ecdysozoa</taxon>
        <taxon>Arthropoda</taxon>
        <taxon>Hexapoda</taxon>
        <taxon>Insecta</taxon>
        <taxon>Pterygota</taxon>
        <taxon>Neoptera</taxon>
        <taxon>Endopterygota</taxon>
        <taxon>Lepidoptera</taxon>
        <taxon>Glossata</taxon>
        <taxon>Ditrysia</taxon>
        <taxon>Tineoidea</taxon>
        <taxon>Psychidae</taxon>
        <taxon>Oiketicinae</taxon>
        <taxon>Eumeta</taxon>
    </lineage>
</organism>
<evidence type="ECO:0000256" key="1">
    <source>
        <dbReference type="SAM" id="MobiDB-lite"/>
    </source>
</evidence>
<proteinExistence type="predicted"/>
<accession>A0A4C1U1U3</accession>
<evidence type="ECO:0000313" key="3">
    <source>
        <dbReference type="Proteomes" id="UP000299102"/>
    </source>
</evidence>
<dbReference type="EMBL" id="BGZK01000117">
    <property type="protein sequence ID" value="GBP20325.1"/>
    <property type="molecule type" value="Genomic_DNA"/>
</dbReference>
<gene>
    <name evidence="2" type="ORF">EVAR_10588_1</name>
</gene>
<dbReference type="AlphaFoldDB" id="A0A4C1U1U3"/>
<protein>
    <submittedName>
        <fullName evidence="2">Uncharacterized protein</fullName>
    </submittedName>
</protein>
<sequence length="273" mass="30927">MFILRSVRRERKKRMYKEKAYMVFKGHGKEEREKSKFRSRPSESTYTMTTNRRTHFCDNMTERELEEEFRKLCNQLDKLRERCGPVTVIARRIAVMQEAATQYDRKPPTSEHSAPLKLNTVFSAVADRLMCTVTPAEESSSSGREVPFEAPPAYRHRHPTFTPVPADDSQADHSNTEITTDSPKRRAELNEEASENQNGVFKISGEANCGDVRPPDPMGGRNGSFRAPEGDDHTDPRPSSGDATKGVRSGHARTHAIVINLDDKSRFTEEVTV</sequence>
<name>A0A4C1U1U3_EUMVA</name>
<dbReference type="OrthoDB" id="2129233at2759"/>
<dbReference type="Proteomes" id="UP000299102">
    <property type="component" value="Unassembled WGS sequence"/>
</dbReference>
<evidence type="ECO:0000313" key="2">
    <source>
        <dbReference type="EMBL" id="GBP20325.1"/>
    </source>
</evidence>
<keyword evidence="3" id="KW-1185">Reference proteome</keyword>
<feature type="region of interest" description="Disordered" evidence="1">
    <location>
        <begin position="135"/>
        <end position="254"/>
    </location>
</feature>
<dbReference type="STRING" id="151549.A0A4C1U1U3"/>
<reference evidence="2 3" key="1">
    <citation type="journal article" date="2019" name="Commun. Biol.">
        <title>The bagworm genome reveals a unique fibroin gene that provides high tensile strength.</title>
        <authorList>
            <person name="Kono N."/>
            <person name="Nakamura H."/>
            <person name="Ohtoshi R."/>
            <person name="Tomita M."/>
            <person name="Numata K."/>
            <person name="Arakawa K."/>
        </authorList>
    </citation>
    <scope>NUCLEOTIDE SEQUENCE [LARGE SCALE GENOMIC DNA]</scope>
</reference>
<comment type="caution">
    <text evidence="2">The sequence shown here is derived from an EMBL/GenBank/DDBJ whole genome shotgun (WGS) entry which is preliminary data.</text>
</comment>